<dbReference type="EMBL" id="CP101620">
    <property type="protein sequence ID" value="UTY38147.1"/>
    <property type="molecule type" value="Genomic_DNA"/>
</dbReference>
<proteinExistence type="predicted"/>
<dbReference type="PANTHER" id="PTHR45947">
    <property type="entry name" value="SULFOQUINOVOSYL TRANSFERASE SQD2"/>
    <property type="match status" value="1"/>
</dbReference>
<dbReference type="CDD" id="cd03808">
    <property type="entry name" value="GT4_CapM-like"/>
    <property type="match status" value="1"/>
</dbReference>
<protein>
    <submittedName>
        <fullName evidence="3">Glycosyltransferase family 4 protein</fullName>
    </submittedName>
</protein>
<name>A0ABY5I2D5_9FIRM</name>
<dbReference type="Pfam" id="PF00534">
    <property type="entry name" value="Glycos_transf_1"/>
    <property type="match status" value="1"/>
</dbReference>
<dbReference type="PANTHER" id="PTHR45947:SF3">
    <property type="entry name" value="SULFOQUINOVOSYL TRANSFERASE SQD2"/>
    <property type="match status" value="1"/>
</dbReference>
<reference evidence="3" key="1">
    <citation type="submission" date="2022-07" db="EMBL/GenBank/DDBJ databases">
        <title>Faecal culturing of patients with breast cancer.</title>
        <authorList>
            <person name="Teng N.M.Y."/>
            <person name="Kiu R."/>
            <person name="Evans R."/>
            <person name="Baker D.J."/>
            <person name="Zenner C."/>
            <person name="Robinson S.D."/>
            <person name="Hall L.J."/>
        </authorList>
    </citation>
    <scope>NUCLEOTIDE SEQUENCE</scope>
    <source>
        <strain evidence="3">LH1062</strain>
    </source>
</reference>
<evidence type="ECO:0000313" key="3">
    <source>
        <dbReference type="EMBL" id="UTY38147.1"/>
    </source>
</evidence>
<dbReference type="Proteomes" id="UP001060112">
    <property type="component" value="Chromosome"/>
</dbReference>
<dbReference type="Pfam" id="PF13477">
    <property type="entry name" value="Glyco_trans_4_2"/>
    <property type="match status" value="1"/>
</dbReference>
<dbReference type="SUPFAM" id="SSF53756">
    <property type="entry name" value="UDP-Glycosyltransferase/glycogen phosphorylase"/>
    <property type="match status" value="1"/>
</dbReference>
<evidence type="ECO:0000259" key="1">
    <source>
        <dbReference type="Pfam" id="PF00534"/>
    </source>
</evidence>
<dbReference type="InterPro" id="IPR050194">
    <property type="entry name" value="Glycosyltransferase_grp1"/>
</dbReference>
<dbReference type="InterPro" id="IPR028098">
    <property type="entry name" value="Glyco_trans_4-like_N"/>
</dbReference>
<dbReference type="Gene3D" id="3.40.50.2000">
    <property type="entry name" value="Glycogen Phosphorylase B"/>
    <property type="match status" value="2"/>
</dbReference>
<keyword evidence="4" id="KW-1185">Reference proteome</keyword>
<accession>A0ABY5I2D5</accession>
<sequence length="369" mass="42588">MENKKVLFVAHVDSHIYAFHIPFLKMFHDNGYEVHVASHGDSIFEFCDVKHNLPFERNPFAPHNLKALRELKEIIDEYNFDIIHCHTPVGGVIARIANRMSKNYKNTKMIYTAHGFHFFKGAPLKNWTIYYPIEKLCAHYTDILITINKEDYKIAQKFKLKQDGKVEFVPGVGIDMDKINSIQGQKRKLCDSLQIPTNSILLLSVGELNENKNHKIVIECLPHLPDNFHYLICGIGNMKENYEQLAKQLQVSNRLHLLGYRHDILEIMKSCDIFLFPSKREGLSVALMEAKACGMVCIASRIRGNTDLIKHQKDGYILDLSTFQEDVINIVLKQCNNFPNIINNSLKSMEVYSLQTILKEMNKIYGLEF</sequence>
<evidence type="ECO:0000259" key="2">
    <source>
        <dbReference type="Pfam" id="PF13477"/>
    </source>
</evidence>
<feature type="domain" description="Glycosyl transferase family 1" evidence="1">
    <location>
        <begin position="191"/>
        <end position="320"/>
    </location>
</feature>
<dbReference type="RefSeq" id="WP_290138276.1">
    <property type="nucleotide sequence ID" value="NZ_CP101620.1"/>
</dbReference>
<feature type="domain" description="Glycosyltransferase subfamily 4-like N-terminal" evidence="2">
    <location>
        <begin position="5"/>
        <end position="146"/>
    </location>
</feature>
<evidence type="ECO:0000313" key="4">
    <source>
        <dbReference type="Proteomes" id="UP001060112"/>
    </source>
</evidence>
<gene>
    <name evidence="3" type="ORF">NMU03_10655</name>
</gene>
<dbReference type="InterPro" id="IPR001296">
    <property type="entry name" value="Glyco_trans_1"/>
</dbReference>
<organism evidence="3 4">
    <name type="scientific">Allocoprobacillus halotolerans</name>
    <dbReference type="NCBI Taxonomy" id="2944914"/>
    <lineage>
        <taxon>Bacteria</taxon>
        <taxon>Bacillati</taxon>
        <taxon>Bacillota</taxon>
        <taxon>Erysipelotrichia</taxon>
        <taxon>Erysipelotrichales</taxon>
        <taxon>Erysipelotrichaceae</taxon>
        <taxon>Allocoprobacillus</taxon>
    </lineage>
</organism>